<reference evidence="3 4" key="1">
    <citation type="submission" date="2021-03" db="EMBL/GenBank/DDBJ databases">
        <title>Sequencing the genomes of 1000 actinobacteria strains.</title>
        <authorList>
            <person name="Klenk H.-P."/>
        </authorList>
    </citation>
    <scope>NUCLEOTIDE SEQUENCE [LARGE SCALE GENOMIC DNA]</scope>
    <source>
        <strain evidence="3 4">DSM 45256</strain>
    </source>
</reference>
<sequence>MDQIYAGNIGKQPTFEFNEHTGRARLQFSLAINKRYQDRDSGEWRDGKTLWLGVVAFGRVAENASNLSSGDPVIVIGELCDNSFTVTDDDGQTREVPRTEVNARIVTGDTRKAQITITRPTRRERGESTTAPAA</sequence>
<dbReference type="InterPro" id="IPR012340">
    <property type="entry name" value="NA-bd_OB-fold"/>
</dbReference>
<dbReference type="Pfam" id="PF00436">
    <property type="entry name" value="SSB"/>
    <property type="match status" value="1"/>
</dbReference>
<dbReference type="CDD" id="cd04496">
    <property type="entry name" value="SSB_OBF"/>
    <property type="match status" value="1"/>
</dbReference>
<dbReference type="GO" id="GO:0003677">
    <property type="term" value="F:DNA binding"/>
    <property type="evidence" value="ECO:0007669"/>
    <property type="project" value="UniProtKB-KW"/>
</dbReference>
<organism evidence="3 4">
    <name type="scientific">Pseudonocardia parietis</name>
    <dbReference type="NCBI Taxonomy" id="570936"/>
    <lineage>
        <taxon>Bacteria</taxon>
        <taxon>Bacillati</taxon>
        <taxon>Actinomycetota</taxon>
        <taxon>Actinomycetes</taxon>
        <taxon>Pseudonocardiales</taxon>
        <taxon>Pseudonocardiaceae</taxon>
        <taxon>Pseudonocardia</taxon>
    </lineage>
</organism>
<evidence type="ECO:0000256" key="1">
    <source>
        <dbReference type="ARBA" id="ARBA00023125"/>
    </source>
</evidence>
<protein>
    <submittedName>
        <fullName evidence="3">Single-strand DNA-binding protein</fullName>
    </submittedName>
</protein>
<accession>A0ABS4W6D9</accession>
<keyword evidence="4" id="KW-1185">Reference proteome</keyword>
<evidence type="ECO:0000313" key="3">
    <source>
        <dbReference type="EMBL" id="MBP2371688.1"/>
    </source>
</evidence>
<dbReference type="SUPFAM" id="SSF50249">
    <property type="entry name" value="Nucleic acid-binding proteins"/>
    <property type="match status" value="1"/>
</dbReference>
<keyword evidence="1 2" id="KW-0238">DNA-binding</keyword>
<comment type="caution">
    <text evidence="3">The sequence shown here is derived from an EMBL/GenBank/DDBJ whole genome shotgun (WGS) entry which is preliminary data.</text>
</comment>
<evidence type="ECO:0000313" key="4">
    <source>
        <dbReference type="Proteomes" id="UP001519295"/>
    </source>
</evidence>
<dbReference type="PROSITE" id="PS50935">
    <property type="entry name" value="SSB"/>
    <property type="match status" value="1"/>
</dbReference>
<proteinExistence type="predicted"/>
<gene>
    <name evidence="3" type="ORF">JOF36_007461</name>
</gene>
<dbReference type="InterPro" id="IPR000424">
    <property type="entry name" value="Primosome_PriB/ssb"/>
</dbReference>
<evidence type="ECO:0000256" key="2">
    <source>
        <dbReference type="PROSITE-ProRule" id="PRU00252"/>
    </source>
</evidence>
<dbReference type="Gene3D" id="2.40.50.140">
    <property type="entry name" value="Nucleic acid-binding proteins"/>
    <property type="match status" value="1"/>
</dbReference>
<dbReference type="EMBL" id="JAGINU010000004">
    <property type="protein sequence ID" value="MBP2371688.1"/>
    <property type="molecule type" value="Genomic_DNA"/>
</dbReference>
<name>A0ABS4W6D9_9PSEU</name>
<dbReference type="RefSeq" id="WP_210036809.1">
    <property type="nucleotide sequence ID" value="NZ_JAGINU010000004.1"/>
</dbReference>
<dbReference type="Proteomes" id="UP001519295">
    <property type="component" value="Unassembled WGS sequence"/>
</dbReference>